<sequence length="191" mass="22508">MKILAILDDKDQSTFYLYSQKDNSLKRIAPSVEVENNRIGHLFCSMELSDFLEKIKNIFPYDKYIVIPKQLFLEQLLDETEWIEVSNPSDFIHNDVFYKKGKVKLDQKNLIAFFEFNEDNDTFARQEHVFRLATQKVIKGRNPLNIHKEIKRMLSIMKTDITLSSIMKMSSHYVTGTKQKIKKEVILNIIN</sequence>
<dbReference type="Gene3D" id="3.40.630.190">
    <property type="entry name" value="LCP protein"/>
    <property type="match status" value="1"/>
</dbReference>
<proteinExistence type="predicted"/>
<name>A0ABS3I030_9ENTE</name>
<organism evidence="1 2">
    <name type="scientific">Candidatus Enterococcus courvalinii</name>
    <dbReference type="NCBI Taxonomy" id="2815329"/>
    <lineage>
        <taxon>Bacteria</taxon>
        <taxon>Bacillati</taxon>
        <taxon>Bacillota</taxon>
        <taxon>Bacilli</taxon>
        <taxon>Lactobacillales</taxon>
        <taxon>Enterococcaceae</taxon>
        <taxon>Enterococcus</taxon>
    </lineage>
</organism>
<evidence type="ECO:0008006" key="3">
    <source>
        <dbReference type="Google" id="ProtNLM"/>
    </source>
</evidence>
<dbReference type="EMBL" id="JAFLWI010000004">
    <property type="protein sequence ID" value="MBO0481438.1"/>
    <property type="molecule type" value="Genomic_DNA"/>
</dbReference>
<dbReference type="Proteomes" id="UP000664832">
    <property type="component" value="Unassembled WGS sequence"/>
</dbReference>
<keyword evidence="2" id="KW-1185">Reference proteome</keyword>
<reference evidence="1 2" key="1">
    <citation type="submission" date="2021-03" db="EMBL/GenBank/DDBJ databases">
        <title>Enterococcal diversity collection.</title>
        <authorList>
            <person name="Gilmore M.S."/>
            <person name="Schwartzman J."/>
            <person name="Van Tyne D."/>
            <person name="Martin M."/>
            <person name="Earl A.M."/>
            <person name="Manson A.L."/>
            <person name="Straub T."/>
            <person name="Salamzade R."/>
            <person name="Saavedra J."/>
            <person name="Lebreton F."/>
            <person name="Prichula J."/>
            <person name="Schaufler K."/>
            <person name="Gaca A."/>
            <person name="Sgardioli B."/>
            <person name="Wagenaar J."/>
            <person name="Strong T."/>
        </authorList>
    </citation>
    <scope>NUCLEOTIDE SEQUENCE [LARGE SCALE GENOMIC DNA]</scope>
    <source>
        <strain evidence="1 2">MSG2901</strain>
    </source>
</reference>
<gene>
    <name evidence="1" type="ORF">JZO71_03745</name>
</gene>
<protein>
    <recommendedName>
        <fullName evidence="3">Transcriptional regulator</fullName>
    </recommendedName>
</protein>
<dbReference type="RefSeq" id="WP_206898256.1">
    <property type="nucleotide sequence ID" value="NZ_JAFLWI010000004.1"/>
</dbReference>
<accession>A0ABS3I030</accession>
<comment type="caution">
    <text evidence="1">The sequence shown here is derived from an EMBL/GenBank/DDBJ whole genome shotgun (WGS) entry which is preliminary data.</text>
</comment>
<evidence type="ECO:0000313" key="1">
    <source>
        <dbReference type="EMBL" id="MBO0481438.1"/>
    </source>
</evidence>
<evidence type="ECO:0000313" key="2">
    <source>
        <dbReference type="Proteomes" id="UP000664832"/>
    </source>
</evidence>